<keyword evidence="3" id="KW-1185">Reference proteome</keyword>
<keyword evidence="1" id="KW-0472">Membrane</keyword>
<gene>
    <name evidence="2" type="ORF">ALEPTO_LOCUS9677</name>
</gene>
<reference evidence="2" key="1">
    <citation type="submission" date="2021-06" db="EMBL/GenBank/DDBJ databases">
        <authorList>
            <person name="Kallberg Y."/>
            <person name="Tangrot J."/>
            <person name="Rosling A."/>
        </authorList>
    </citation>
    <scope>NUCLEOTIDE SEQUENCE</scope>
    <source>
        <strain evidence="2">FL130A</strain>
    </source>
</reference>
<keyword evidence="1" id="KW-1133">Transmembrane helix</keyword>
<feature type="transmembrane region" description="Helical" evidence="1">
    <location>
        <begin position="6"/>
        <end position="24"/>
    </location>
</feature>
<protein>
    <submittedName>
        <fullName evidence="2">14401_t:CDS:1</fullName>
    </submittedName>
</protein>
<dbReference type="EMBL" id="CAJVPS010008057">
    <property type="protein sequence ID" value="CAG8640146.1"/>
    <property type="molecule type" value="Genomic_DNA"/>
</dbReference>
<evidence type="ECO:0000313" key="3">
    <source>
        <dbReference type="Proteomes" id="UP000789508"/>
    </source>
</evidence>
<organism evidence="2 3">
    <name type="scientific">Ambispora leptoticha</name>
    <dbReference type="NCBI Taxonomy" id="144679"/>
    <lineage>
        <taxon>Eukaryota</taxon>
        <taxon>Fungi</taxon>
        <taxon>Fungi incertae sedis</taxon>
        <taxon>Mucoromycota</taxon>
        <taxon>Glomeromycotina</taxon>
        <taxon>Glomeromycetes</taxon>
        <taxon>Archaeosporales</taxon>
        <taxon>Ambisporaceae</taxon>
        <taxon>Ambispora</taxon>
    </lineage>
</organism>
<evidence type="ECO:0000256" key="1">
    <source>
        <dbReference type="SAM" id="Phobius"/>
    </source>
</evidence>
<sequence length="101" mass="11920">MDMKNLHLELYIIYIVTCAMRIWIFNKERLDGVWLYTIFNMMNISEKELVGRSLYVLYNKPFSCLALFLKCQQVALTLGPTDQNLDNLFHEDNLEIAKNVI</sequence>
<feature type="non-terminal residue" evidence="2">
    <location>
        <position position="101"/>
    </location>
</feature>
<accession>A0A9N9H0M2</accession>
<evidence type="ECO:0000313" key="2">
    <source>
        <dbReference type="EMBL" id="CAG8640146.1"/>
    </source>
</evidence>
<comment type="caution">
    <text evidence="2">The sequence shown here is derived from an EMBL/GenBank/DDBJ whole genome shotgun (WGS) entry which is preliminary data.</text>
</comment>
<name>A0A9N9H0M2_9GLOM</name>
<keyword evidence="1" id="KW-0812">Transmembrane</keyword>
<dbReference type="AlphaFoldDB" id="A0A9N9H0M2"/>
<dbReference type="Proteomes" id="UP000789508">
    <property type="component" value="Unassembled WGS sequence"/>
</dbReference>
<proteinExistence type="predicted"/>